<evidence type="ECO:0000256" key="3">
    <source>
        <dbReference type="ARBA" id="ARBA00023315"/>
    </source>
</evidence>
<dbReference type="RefSeq" id="XP_027338077.1">
    <property type="nucleotide sequence ID" value="XM_027482276.1"/>
</dbReference>
<dbReference type="Gene3D" id="3.30.559.10">
    <property type="entry name" value="Chloramphenicol acetyltransferase-like domain"/>
    <property type="match status" value="2"/>
</dbReference>
<evidence type="ECO:0000256" key="2">
    <source>
        <dbReference type="ARBA" id="ARBA00022679"/>
    </source>
</evidence>
<reference evidence="5" key="2">
    <citation type="submission" date="2025-08" db="UniProtKB">
        <authorList>
            <consortium name="RefSeq"/>
        </authorList>
    </citation>
    <scope>IDENTIFICATION</scope>
    <source>
        <tissue evidence="5">Young leaves</tissue>
    </source>
</reference>
<accession>A0A8B8K2S2</accession>
<dbReference type="KEGG" id="aprc:113852015"/>
<name>A0A8B8K2S2_ABRPR</name>
<keyword evidence="4" id="KW-1185">Reference proteome</keyword>
<dbReference type="PANTHER" id="PTHR31623:SF19">
    <property type="entry name" value="VINORINE SYNTHASE-RELATED"/>
    <property type="match status" value="1"/>
</dbReference>
<keyword evidence="2" id="KW-0808">Transferase</keyword>
<evidence type="ECO:0000313" key="5">
    <source>
        <dbReference type="RefSeq" id="XP_027338077.1"/>
    </source>
</evidence>
<dbReference type="OrthoDB" id="671439at2759"/>
<gene>
    <name evidence="5" type="primary">LOC113852015</name>
</gene>
<dbReference type="Pfam" id="PF02458">
    <property type="entry name" value="Transferase"/>
    <property type="match status" value="1"/>
</dbReference>
<dbReference type="GeneID" id="113852015"/>
<proteinExistence type="inferred from homology"/>
<protein>
    <submittedName>
        <fullName evidence="5">BAHD acyltransferase BIA1-like</fullName>
    </submittedName>
</protein>
<dbReference type="GO" id="GO:0016746">
    <property type="term" value="F:acyltransferase activity"/>
    <property type="evidence" value="ECO:0007669"/>
    <property type="project" value="UniProtKB-KW"/>
</dbReference>
<evidence type="ECO:0000256" key="1">
    <source>
        <dbReference type="ARBA" id="ARBA00009861"/>
    </source>
</evidence>
<evidence type="ECO:0000313" key="4">
    <source>
        <dbReference type="Proteomes" id="UP000694853"/>
    </source>
</evidence>
<dbReference type="InterPro" id="IPR023213">
    <property type="entry name" value="CAT-like_dom_sf"/>
</dbReference>
<dbReference type="PANTHER" id="PTHR31623">
    <property type="entry name" value="F21J9.9"/>
    <property type="match status" value="1"/>
</dbReference>
<sequence>MSREIKFEVTGRKCIKPSTATPPQLKTFKLNLLDQLSPNIHGNITFFYSHDPTTHFSTKSQLLQNSLSQVLTLFYPLAGRLQDSAIHCNDEGAFFIETRTNIPLSDILTSPDFDALQCFLPTTDNETMATSNGSLLLVRFTSFACGGTAVTLSLSHKLADMASLMVLLKSWTAVCNGATALVVPDLSIGATLFPPRDIPGMSASVNTVSTVNFTTKRLVFEASKVKELKSKVKTRFDPSRVEVVLALIWKCALLASRSKTTSFKHSILFQAVNLRPRMEPPVPDTAVGNFIWAFAVTVEKGSDMELHVMVSRMRDNMNEFMKTKAEKFKEEGAFGVVMESMKERGEVLRERECVMVFKCSSWCNFPLLKVNFGWGEAVWMSSVNKYVSNTIALMDTKDGGIEAFVTLDQQQMALFEQDQELLHYALINPSVII</sequence>
<reference evidence="4" key="1">
    <citation type="journal article" date="2019" name="Toxins">
        <title>Detection of Abrin-Like and Prepropulchellin-Like Toxin Genes and Transcripts Using Whole Genome Sequencing and Full-Length Transcript Sequencing of Abrus precatorius.</title>
        <authorList>
            <person name="Hovde B.T."/>
            <person name="Daligault H.E."/>
            <person name="Hanschen E.R."/>
            <person name="Kunde Y.A."/>
            <person name="Johnson M.B."/>
            <person name="Starkenburg S.R."/>
            <person name="Johnson S.L."/>
        </authorList>
    </citation>
    <scope>NUCLEOTIDE SEQUENCE [LARGE SCALE GENOMIC DNA]</scope>
</reference>
<dbReference type="Proteomes" id="UP000694853">
    <property type="component" value="Unplaced"/>
</dbReference>
<comment type="similarity">
    <text evidence="1">Belongs to the plant acyltransferase family.</text>
</comment>
<dbReference type="AlphaFoldDB" id="A0A8B8K2S2"/>
<keyword evidence="3" id="KW-0012">Acyltransferase</keyword>
<organism evidence="4 5">
    <name type="scientific">Abrus precatorius</name>
    <name type="common">Indian licorice</name>
    <name type="synonym">Glycine abrus</name>
    <dbReference type="NCBI Taxonomy" id="3816"/>
    <lineage>
        <taxon>Eukaryota</taxon>
        <taxon>Viridiplantae</taxon>
        <taxon>Streptophyta</taxon>
        <taxon>Embryophyta</taxon>
        <taxon>Tracheophyta</taxon>
        <taxon>Spermatophyta</taxon>
        <taxon>Magnoliopsida</taxon>
        <taxon>eudicotyledons</taxon>
        <taxon>Gunneridae</taxon>
        <taxon>Pentapetalae</taxon>
        <taxon>rosids</taxon>
        <taxon>fabids</taxon>
        <taxon>Fabales</taxon>
        <taxon>Fabaceae</taxon>
        <taxon>Papilionoideae</taxon>
        <taxon>50 kb inversion clade</taxon>
        <taxon>NPAAA clade</taxon>
        <taxon>indigoferoid/millettioid clade</taxon>
        <taxon>Abreae</taxon>
        <taxon>Abrus</taxon>
    </lineage>
</organism>